<sequence>MASWFWLSGGLAVICFMFFLFSLVTSMSFIQHAKEPRSILKETLLSWLMLLLSGGWIAIGLLLYFSLKNQ</sequence>
<feature type="transmembrane region" description="Helical" evidence="1">
    <location>
        <begin position="6"/>
        <end position="24"/>
    </location>
</feature>
<evidence type="ECO:0000313" key="5">
    <source>
        <dbReference type="EMBL" id="WEH21620.1"/>
    </source>
</evidence>
<evidence type="ECO:0000313" key="10">
    <source>
        <dbReference type="Proteomes" id="UP001222182"/>
    </source>
</evidence>
<dbReference type="EMBL" id="CP119159">
    <property type="protein sequence ID" value="WEH21620.1"/>
    <property type="molecule type" value="Genomic_DNA"/>
</dbReference>
<feature type="transmembrane region" description="Helical" evidence="1">
    <location>
        <begin position="44"/>
        <end position="67"/>
    </location>
</feature>
<dbReference type="Proteomes" id="UP000244140">
    <property type="component" value="Unassembled WGS sequence"/>
</dbReference>
<keyword evidence="1" id="KW-0812">Transmembrane</keyword>
<name>A0A226YIP0_ENTFL</name>
<reference evidence="6 10" key="5">
    <citation type="submission" date="2023-03" db="EMBL/GenBank/DDBJ databases">
        <title>Complete genome sequence of an Enterococcus faecalis urinary isolate.</title>
        <authorList>
            <person name="Brauer A.L."/>
            <person name="Armbruster C.E."/>
        </authorList>
    </citation>
    <scope>NUCLEOTIDE SEQUENCE [LARGE SCALE GENOMIC DNA]</scope>
    <source>
        <strain evidence="6 10">3143</strain>
    </source>
</reference>
<dbReference type="Proteomes" id="UP001221642">
    <property type="component" value="Chromosome"/>
</dbReference>
<dbReference type="EMBL" id="UGIX01000001">
    <property type="protein sequence ID" value="STP67800.1"/>
    <property type="molecule type" value="Genomic_DNA"/>
</dbReference>
<organism evidence="3 7">
    <name type="scientific">Enterococcus faecalis</name>
    <name type="common">Streptococcus faecalis</name>
    <dbReference type="NCBI Taxonomy" id="1351"/>
    <lineage>
        <taxon>Bacteria</taxon>
        <taxon>Bacillati</taxon>
        <taxon>Bacillota</taxon>
        <taxon>Bacilli</taxon>
        <taxon>Lactobacillales</taxon>
        <taxon>Enterococcaceae</taxon>
        <taxon>Enterococcus</taxon>
    </lineage>
</organism>
<dbReference type="EMBL" id="CP119528">
    <property type="protein sequence ID" value="WER43784.1"/>
    <property type="molecule type" value="Genomic_DNA"/>
</dbReference>
<evidence type="ECO:0000313" key="6">
    <source>
        <dbReference type="EMBL" id="WER43784.1"/>
    </source>
</evidence>
<reference evidence="3 7" key="1">
    <citation type="submission" date="2018-04" db="EMBL/GenBank/DDBJ databases">
        <authorList>
            <person name="Van Tyne D."/>
        </authorList>
    </citation>
    <scope>NUCLEOTIDE SEQUENCE [LARGE SCALE GENOMIC DNA]</scope>
    <source>
        <strain evidence="3 7">B2535</strain>
    </source>
</reference>
<reference evidence="2" key="6">
    <citation type="submission" date="2023-03" db="EMBL/GenBank/DDBJ databases">
        <authorList>
            <person name="Zajac M."/>
            <person name="Kwit R."/>
            <person name="Wasyl D."/>
        </authorList>
    </citation>
    <scope>NUCLEOTIDE SEQUENCE</scope>
    <source>
        <strain evidence="2">691B_2</strain>
    </source>
</reference>
<reference evidence="4 8" key="2">
    <citation type="submission" date="2018-06" db="EMBL/GenBank/DDBJ databases">
        <authorList>
            <consortium name="Pathogen Informatics"/>
            <person name="Doyle S."/>
        </authorList>
    </citation>
    <scope>NUCLEOTIDE SEQUENCE [LARGE SCALE GENOMIC DNA]</scope>
    <source>
        <strain evidence="4 8">NCTC13379</strain>
    </source>
</reference>
<evidence type="ECO:0000313" key="9">
    <source>
        <dbReference type="Proteomes" id="UP001221642"/>
    </source>
</evidence>
<accession>A0A226YIP0</accession>
<protein>
    <submittedName>
        <fullName evidence="3">Uncharacterized protein</fullName>
    </submittedName>
</protein>
<evidence type="ECO:0000313" key="7">
    <source>
        <dbReference type="Proteomes" id="UP000244140"/>
    </source>
</evidence>
<proteinExistence type="predicted"/>
<dbReference type="Proteomes" id="UP001222182">
    <property type="component" value="Chromosome"/>
</dbReference>
<evidence type="ECO:0000313" key="2">
    <source>
        <dbReference type="EMBL" id="MDN3191518.1"/>
    </source>
</evidence>
<dbReference type="RefSeq" id="WP_002379337.1">
    <property type="nucleotide sequence ID" value="NZ_AP018538.1"/>
</dbReference>
<evidence type="ECO:0000256" key="1">
    <source>
        <dbReference type="SAM" id="Phobius"/>
    </source>
</evidence>
<keyword evidence="1" id="KW-0472">Membrane</keyword>
<dbReference type="Proteomes" id="UP000254396">
    <property type="component" value="Unassembled WGS sequence"/>
</dbReference>
<keyword evidence="1" id="KW-1133">Transmembrane helix</keyword>
<evidence type="ECO:0000313" key="3">
    <source>
        <dbReference type="EMBL" id="PTN77298.1"/>
    </source>
</evidence>
<dbReference type="AlphaFoldDB" id="A0A226YIP0"/>
<dbReference type="Proteomes" id="UP001173174">
    <property type="component" value="Unassembled WGS sequence"/>
</dbReference>
<evidence type="ECO:0000313" key="4">
    <source>
        <dbReference type="EMBL" id="STP67800.1"/>
    </source>
</evidence>
<dbReference type="EMBL" id="PZZH01000001">
    <property type="protein sequence ID" value="PTN77298.1"/>
    <property type="molecule type" value="Genomic_DNA"/>
</dbReference>
<reference evidence="5 9" key="4">
    <citation type="submission" date="2023-02" db="EMBL/GenBank/DDBJ databases">
        <title>Results of the 2020 Genomic Proficiency Test for the network of European Union Reference Laboratory for Antimicrobial Resistance assessing whole genome sequencing capacities.</title>
        <authorList>
            <person name="Hoffmann M."/>
            <person name="Luo Y."/>
            <person name="Sorensen L.H."/>
            <person name="Pedersen S.K."/>
            <person name="Hendriksen R.S."/>
        </authorList>
    </citation>
    <scope>NUCLEOTIDE SEQUENCE [LARGE SCALE GENOMIC DNA]</scope>
    <source>
        <strain evidence="5 9">GENOMIC22-006</strain>
    </source>
</reference>
<evidence type="ECO:0000313" key="8">
    <source>
        <dbReference type="Proteomes" id="UP000254396"/>
    </source>
</evidence>
<dbReference type="EMBL" id="JAREWH010000001">
    <property type="protein sequence ID" value="MDN3191518.1"/>
    <property type="molecule type" value="Genomic_DNA"/>
</dbReference>
<gene>
    <name evidence="3" type="ORF">DAI13_05950</name>
    <name evidence="4" type="ORF">NCTC13379_02644</name>
    <name evidence="6" type="ORF">P0083_05805</name>
    <name evidence="5" type="ORF">P0D81_11155</name>
    <name evidence="2" type="ORF">P0E79_03295</name>
</gene>
<reference evidence="2" key="3">
    <citation type="journal article" date="2023" name="Pathogens">
        <title>Prevalence of Enterococcus spp. and the Whole-Genome Characteristics of Enterococcus faecium and Enterococcus faecalis Strains Isolated from Free-Living Birds in Poland.</title>
        <authorList>
            <person name="Kwit R."/>
            <person name="Zajac M."/>
            <person name="Smialowska-Weglinska A."/>
            <person name="Skarzynska M."/>
            <person name="Bomba A."/>
            <person name="Lalak A."/>
            <person name="Skrzypiec E."/>
            <person name="Wojdat D."/>
            <person name="Koza W."/>
            <person name="Mikos-Wojewoda E."/>
            <person name="Pasim P."/>
            <person name="Skora M."/>
            <person name="Polak M."/>
            <person name="Wiacek J."/>
            <person name="Wasyl D."/>
        </authorList>
    </citation>
    <scope>NUCLEOTIDE SEQUENCE</scope>
    <source>
        <strain evidence="2">691B_2</strain>
    </source>
</reference>